<proteinExistence type="predicted"/>
<dbReference type="Ensembl" id="ENSMMMT00000000324.1">
    <property type="protein sequence ID" value="ENSMMMP00000000299.1"/>
    <property type="gene ID" value="ENSMMMG00000000295.1"/>
</dbReference>
<evidence type="ECO:0000313" key="1">
    <source>
        <dbReference type="Ensembl" id="ENSMMMP00000000299.1"/>
    </source>
</evidence>
<dbReference type="Proteomes" id="UP000694407">
    <property type="component" value="Unplaced"/>
</dbReference>
<keyword evidence="2" id="KW-1185">Reference proteome</keyword>
<reference evidence="1" key="2">
    <citation type="submission" date="2025-09" db="UniProtKB">
        <authorList>
            <consortium name="Ensembl"/>
        </authorList>
    </citation>
    <scope>IDENTIFICATION</scope>
</reference>
<evidence type="ECO:0000313" key="2">
    <source>
        <dbReference type="Proteomes" id="UP000694407"/>
    </source>
</evidence>
<name>A0A8C5YKI7_MARMA</name>
<dbReference type="AlphaFoldDB" id="A0A8C5YKI7"/>
<reference evidence="1" key="1">
    <citation type="submission" date="2025-08" db="UniProtKB">
        <authorList>
            <consortium name="Ensembl"/>
        </authorList>
    </citation>
    <scope>IDENTIFICATION</scope>
</reference>
<protein>
    <submittedName>
        <fullName evidence="1">Uncharacterized protein</fullName>
    </submittedName>
</protein>
<organism evidence="1 2">
    <name type="scientific">Marmota marmota marmota</name>
    <name type="common">Alpine marmot</name>
    <dbReference type="NCBI Taxonomy" id="9994"/>
    <lineage>
        <taxon>Eukaryota</taxon>
        <taxon>Metazoa</taxon>
        <taxon>Chordata</taxon>
        <taxon>Craniata</taxon>
        <taxon>Vertebrata</taxon>
        <taxon>Euteleostomi</taxon>
        <taxon>Mammalia</taxon>
        <taxon>Eutheria</taxon>
        <taxon>Euarchontoglires</taxon>
        <taxon>Glires</taxon>
        <taxon>Rodentia</taxon>
        <taxon>Sciuromorpha</taxon>
        <taxon>Sciuridae</taxon>
        <taxon>Xerinae</taxon>
        <taxon>Marmotini</taxon>
        <taxon>Marmota</taxon>
    </lineage>
</organism>
<accession>A0A8C5YKI7</accession>
<sequence length="83" mass="9933">MHLKMRCQRKLNSRISFSTFESAWITHICLKAKQCPFSPHYFSIVLYTIFNNSTSVTKIIAEFFKRTTCIYCVYFHFLYIIGF</sequence>
<dbReference type="GeneTree" id="ENSGT01010000230255"/>